<evidence type="ECO:0000256" key="1">
    <source>
        <dbReference type="SAM" id="Phobius"/>
    </source>
</evidence>
<dbReference type="RefSeq" id="WP_179635262.1">
    <property type="nucleotide sequence ID" value="NZ_JACCFH010000001.1"/>
</dbReference>
<feature type="transmembrane region" description="Helical" evidence="1">
    <location>
        <begin position="278"/>
        <end position="299"/>
    </location>
</feature>
<evidence type="ECO:0008006" key="4">
    <source>
        <dbReference type="Google" id="ProtNLM"/>
    </source>
</evidence>
<dbReference type="Pfam" id="PF05661">
    <property type="entry name" value="DUF808"/>
    <property type="match status" value="1"/>
</dbReference>
<dbReference type="PIRSF" id="PIRSF016660">
    <property type="entry name" value="YedI"/>
    <property type="match status" value="1"/>
</dbReference>
<proteinExistence type="predicted"/>
<keyword evidence="1" id="KW-0472">Membrane</keyword>
<gene>
    <name evidence="2" type="ORF">BDD16_003633</name>
</gene>
<dbReference type="AlphaFoldDB" id="A0A7Y9U8A2"/>
<keyword evidence="1" id="KW-1133">Transmembrane helix</keyword>
<evidence type="ECO:0000313" key="2">
    <source>
        <dbReference type="EMBL" id="NYG34647.1"/>
    </source>
</evidence>
<keyword evidence="1" id="KW-0812">Transmembrane</keyword>
<reference evidence="2 3" key="1">
    <citation type="submission" date="2020-07" db="EMBL/GenBank/DDBJ databases">
        <title>Genomic Encyclopedia of Archaeal and Bacterial Type Strains, Phase II (KMG-II): from individual species to whole genera.</title>
        <authorList>
            <person name="Goeker M."/>
        </authorList>
    </citation>
    <scope>NUCLEOTIDE SEQUENCE [LARGE SCALE GENOMIC DNA]</scope>
    <source>
        <strain evidence="2 3">DSM 21226</strain>
    </source>
</reference>
<dbReference type="PANTHER" id="PTHR30503">
    <property type="entry name" value="INNER MEMBRANE PROTEIN YEDI"/>
    <property type="match status" value="1"/>
</dbReference>
<dbReference type="InterPro" id="IPR008526">
    <property type="entry name" value="YedI"/>
</dbReference>
<feature type="transmembrane region" description="Helical" evidence="1">
    <location>
        <begin position="219"/>
        <end position="242"/>
    </location>
</feature>
<dbReference type="PANTHER" id="PTHR30503:SF3">
    <property type="entry name" value="INNER MEMBRANE PROTEIN YEDI"/>
    <property type="match status" value="1"/>
</dbReference>
<feature type="transmembrane region" description="Helical" evidence="1">
    <location>
        <begin position="174"/>
        <end position="198"/>
    </location>
</feature>
<accession>A0A7Y9U8A2</accession>
<sequence>MAAASLLALLDDITTLLDDVALLTKVAAKQTAGVLGDDLALNAQQVTGVSADRELPVVWAVAKGSLLNKAILVPVALLISVFAPWLITPLLMVGGTYLCFEGFEKLAHRFLHNASEDDAHHAELTQALTDPQIDLVAFERDKIKGAVRTDFILSGEIIAIALGTVAGTDFPTQVGVLAGVAVLMTVGVYGAVAGIVKLDDLGLYLVRTRRGAMAAIGQGLLKAAPVLMRALTVAGTAAMFLVGGGILTHGVPAAHHLIEDWTQRAAVLGSVGEALLPLLANGVAGVVAGALALGVWTLVRRISGR</sequence>
<name>A0A7Y9U8A2_9BURK</name>
<keyword evidence="3" id="KW-1185">Reference proteome</keyword>
<dbReference type="GO" id="GO:0005886">
    <property type="term" value="C:plasma membrane"/>
    <property type="evidence" value="ECO:0007669"/>
    <property type="project" value="TreeGrafter"/>
</dbReference>
<protein>
    <recommendedName>
        <fullName evidence="4">DUF808 domain-containing protein</fullName>
    </recommendedName>
</protein>
<evidence type="ECO:0000313" key="3">
    <source>
        <dbReference type="Proteomes" id="UP000518288"/>
    </source>
</evidence>
<organism evidence="2 3">
    <name type="scientific">Sphaerotilus montanus</name>
    <dbReference type="NCBI Taxonomy" id="522889"/>
    <lineage>
        <taxon>Bacteria</taxon>
        <taxon>Pseudomonadati</taxon>
        <taxon>Pseudomonadota</taxon>
        <taxon>Betaproteobacteria</taxon>
        <taxon>Burkholderiales</taxon>
        <taxon>Sphaerotilaceae</taxon>
        <taxon>Sphaerotilus</taxon>
    </lineage>
</organism>
<dbReference type="EMBL" id="JACCFH010000001">
    <property type="protein sequence ID" value="NYG34647.1"/>
    <property type="molecule type" value="Genomic_DNA"/>
</dbReference>
<dbReference type="Proteomes" id="UP000518288">
    <property type="component" value="Unassembled WGS sequence"/>
</dbReference>
<comment type="caution">
    <text evidence="2">The sequence shown here is derived from an EMBL/GenBank/DDBJ whole genome shotgun (WGS) entry which is preliminary data.</text>
</comment>
<feature type="transmembrane region" description="Helical" evidence="1">
    <location>
        <begin position="71"/>
        <end position="100"/>
    </location>
</feature>